<dbReference type="Gene3D" id="3.40.50.1820">
    <property type="entry name" value="alpha/beta hydrolase"/>
    <property type="match status" value="1"/>
</dbReference>
<keyword evidence="2 3" id="KW-0378">Hydrolase</keyword>
<dbReference type="InterPro" id="IPR019819">
    <property type="entry name" value="Carboxylesterase_B_CS"/>
</dbReference>
<feature type="chain" id="PRO_5025708065" description="Carboxylic ester hydrolase" evidence="3">
    <location>
        <begin position="19"/>
        <end position="561"/>
    </location>
</feature>
<evidence type="ECO:0000259" key="4">
    <source>
        <dbReference type="Pfam" id="PF00135"/>
    </source>
</evidence>
<dbReference type="InterPro" id="IPR050309">
    <property type="entry name" value="Type-B_Carboxylest/Lipase"/>
</dbReference>
<dbReference type="EC" id="3.1.1.-" evidence="3"/>
<evidence type="ECO:0000256" key="1">
    <source>
        <dbReference type="ARBA" id="ARBA00005964"/>
    </source>
</evidence>
<gene>
    <name evidence="5" type="ORF">K452DRAFT_237078</name>
</gene>
<keyword evidence="6" id="KW-1185">Reference proteome</keyword>
<dbReference type="PROSITE" id="PS00122">
    <property type="entry name" value="CARBOXYLESTERASE_B_1"/>
    <property type="match status" value="1"/>
</dbReference>
<dbReference type="SUPFAM" id="SSF53474">
    <property type="entry name" value="alpha/beta-Hydrolases"/>
    <property type="match status" value="1"/>
</dbReference>
<dbReference type="Pfam" id="PF00135">
    <property type="entry name" value="COesterase"/>
    <property type="match status" value="1"/>
</dbReference>
<protein>
    <recommendedName>
        <fullName evidence="3">Carboxylic ester hydrolase</fullName>
        <ecNumber evidence="3">3.1.1.-</ecNumber>
    </recommendedName>
</protein>
<dbReference type="AlphaFoldDB" id="A0A6A6AZI5"/>
<evidence type="ECO:0000256" key="3">
    <source>
        <dbReference type="RuleBase" id="RU361235"/>
    </source>
</evidence>
<keyword evidence="3" id="KW-0732">Signal</keyword>
<dbReference type="GeneID" id="54295054"/>
<dbReference type="RefSeq" id="XP_033392396.1">
    <property type="nucleotide sequence ID" value="XM_033537558.1"/>
</dbReference>
<evidence type="ECO:0000313" key="6">
    <source>
        <dbReference type="Proteomes" id="UP000799438"/>
    </source>
</evidence>
<dbReference type="Proteomes" id="UP000799438">
    <property type="component" value="Unassembled WGS sequence"/>
</dbReference>
<evidence type="ECO:0000313" key="5">
    <source>
        <dbReference type="EMBL" id="KAF2136678.1"/>
    </source>
</evidence>
<evidence type="ECO:0000256" key="2">
    <source>
        <dbReference type="ARBA" id="ARBA00022801"/>
    </source>
</evidence>
<organism evidence="5 6">
    <name type="scientific">Aplosporella prunicola CBS 121167</name>
    <dbReference type="NCBI Taxonomy" id="1176127"/>
    <lineage>
        <taxon>Eukaryota</taxon>
        <taxon>Fungi</taxon>
        <taxon>Dikarya</taxon>
        <taxon>Ascomycota</taxon>
        <taxon>Pezizomycotina</taxon>
        <taxon>Dothideomycetes</taxon>
        <taxon>Dothideomycetes incertae sedis</taxon>
        <taxon>Botryosphaeriales</taxon>
        <taxon>Aplosporellaceae</taxon>
        <taxon>Aplosporella</taxon>
    </lineage>
</organism>
<dbReference type="GO" id="GO:0016787">
    <property type="term" value="F:hydrolase activity"/>
    <property type="evidence" value="ECO:0007669"/>
    <property type="project" value="UniProtKB-KW"/>
</dbReference>
<feature type="signal peptide" evidence="3">
    <location>
        <begin position="1"/>
        <end position="18"/>
    </location>
</feature>
<reference evidence="5" key="1">
    <citation type="journal article" date="2020" name="Stud. Mycol.">
        <title>101 Dothideomycetes genomes: a test case for predicting lifestyles and emergence of pathogens.</title>
        <authorList>
            <person name="Haridas S."/>
            <person name="Albert R."/>
            <person name="Binder M."/>
            <person name="Bloem J."/>
            <person name="Labutti K."/>
            <person name="Salamov A."/>
            <person name="Andreopoulos B."/>
            <person name="Baker S."/>
            <person name="Barry K."/>
            <person name="Bills G."/>
            <person name="Bluhm B."/>
            <person name="Cannon C."/>
            <person name="Castanera R."/>
            <person name="Culley D."/>
            <person name="Daum C."/>
            <person name="Ezra D."/>
            <person name="Gonzalez J."/>
            <person name="Henrissat B."/>
            <person name="Kuo A."/>
            <person name="Liang C."/>
            <person name="Lipzen A."/>
            <person name="Lutzoni F."/>
            <person name="Magnuson J."/>
            <person name="Mondo S."/>
            <person name="Nolan M."/>
            <person name="Ohm R."/>
            <person name="Pangilinan J."/>
            <person name="Park H.-J."/>
            <person name="Ramirez L."/>
            <person name="Alfaro M."/>
            <person name="Sun H."/>
            <person name="Tritt A."/>
            <person name="Yoshinaga Y."/>
            <person name="Zwiers L.-H."/>
            <person name="Turgeon B."/>
            <person name="Goodwin S."/>
            <person name="Spatafora J."/>
            <person name="Crous P."/>
            <person name="Grigoriev I."/>
        </authorList>
    </citation>
    <scope>NUCLEOTIDE SEQUENCE</scope>
    <source>
        <strain evidence="5">CBS 121167</strain>
    </source>
</reference>
<proteinExistence type="inferred from homology"/>
<dbReference type="PANTHER" id="PTHR11559">
    <property type="entry name" value="CARBOXYLESTERASE"/>
    <property type="match status" value="1"/>
</dbReference>
<accession>A0A6A6AZI5</accession>
<dbReference type="EMBL" id="ML995514">
    <property type="protein sequence ID" value="KAF2136678.1"/>
    <property type="molecule type" value="Genomic_DNA"/>
</dbReference>
<sequence>MRSLGALASLSLVSGAFAAPTNSSAVLPVVDLGYELYRAAAFNQTAGYYNFSNIRYAQPPTGDLRFREPQPPKTDRSVVHDGSDGRVCPQADPAWNLVAAQWLPQYLISGTLKNVSRTVSPAIISNYTLTRDPRENEDCLFLDVIVPQQVYDNAKNGTGAPVLVWIYGGGYTGGNKISGNPIELLSRGKGSYSDGAIYVAMNYRLGAFGWLAGPTFQEDGTANAALYDQRLALKWVQDNIHLFGGDKDRVTVFGESAGGGSIMHQITAWGGREAAPFQQAIPQSAGWFPSASPEKQETTFQEFLSLLNVSTLDEVRKLPSKALIAANALQVANSDYGQFTYGPQVDGNFVPADPKTLLNHGQFDQNVTLLVGHNENEGLLFAPPLTDSDGYLTFVKDLVPSAKSTIIDYIVNTLYPAVFDGSYGYRDEIQRAALTLAEAGFTCNAAALDWAFDNQTYAYLFAIPPAIHGQDVPYTYYTPGGPAAASFVPLDTNVTVAHALQDFIMTFAETGTPSSLVPGVPVFRMFGAGANVERLGVSGIKEAVDPAANERCKWWLKQLIY</sequence>
<dbReference type="OrthoDB" id="408631at2759"/>
<dbReference type="InterPro" id="IPR019826">
    <property type="entry name" value="Carboxylesterase_B_AS"/>
</dbReference>
<dbReference type="InterPro" id="IPR029058">
    <property type="entry name" value="AB_hydrolase_fold"/>
</dbReference>
<dbReference type="PROSITE" id="PS00941">
    <property type="entry name" value="CARBOXYLESTERASE_B_2"/>
    <property type="match status" value="1"/>
</dbReference>
<dbReference type="InterPro" id="IPR002018">
    <property type="entry name" value="CarbesteraseB"/>
</dbReference>
<name>A0A6A6AZI5_9PEZI</name>
<feature type="domain" description="Carboxylesterase type B" evidence="4">
    <location>
        <begin position="44"/>
        <end position="517"/>
    </location>
</feature>
<comment type="similarity">
    <text evidence="1 3">Belongs to the type-B carboxylesterase/lipase family.</text>
</comment>